<accession>A0A978W2S7</accession>
<evidence type="ECO:0000313" key="3">
    <source>
        <dbReference type="EMBL" id="KAH7546261.1"/>
    </source>
</evidence>
<evidence type="ECO:0000256" key="1">
    <source>
        <dbReference type="PROSITE-ProRule" id="PRU00175"/>
    </source>
</evidence>
<dbReference type="InterPro" id="IPR013083">
    <property type="entry name" value="Znf_RING/FYVE/PHD"/>
</dbReference>
<organism evidence="3 4">
    <name type="scientific">Ziziphus jujuba var. spinosa</name>
    <dbReference type="NCBI Taxonomy" id="714518"/>
    <lineage>
        <taxon>Eukaryota</taxon>
        <taxon>Viridiplantae</taxon>
        <taxon>Streptophyta</taxon>
        <taxon>Embryophyta</taxon>
        <taxon>Tracheophyta</taxon>
        <taxon>Spermatophyta</taxon>
        <taxon>Magnoliopsida</taxon>
        <taxon>eudicotyledons</taxon>
        <taxon>Gunneridae</taxon>
        <taxon>Pentapetalae</taxon>
        <taxon>rosids</taxon>
        <taxon>fabids</taxon>
        <taxon>Rosales</taxon>
        <taxon>Rhamnaceae</taxon>
        <taxon>Paliureae</taxon>
        <taxon>Ziziphus</taxon>
    </lineage>
</organism>
<gene>
    <name evidence="3" type="ORF">FEM48_Zijuj01G0181500</name>
</gene>
<dbReference type="PANTHER" id="PTHR22765">
    <property type="entry name" value="RING FINGER AND PROTEASE ASSOCIATED DOMAIN-CONTAINING"/>
    <property type="match status" value="1"/>
</dbReference>
<dbReference type="Proteomes" id="UP000813462">
    <property type="component" value="Unassembled WGS sequence"/>
</dbReference>
<keyword evidence="1" id="KW-0862">Zinc</keyword>
<dbReference type="PANTHER" id="PTHR22765:SF421">
    <property type="entry name" value="RING-TYPE DOMAIN-CONTAINING PROTEIN"/>
    <property type="match status" value="1"/>
</dbReference>
<comment type="caution">
    <text evidence="3">The sequence shown here is derived from an EMBL/GenBank/DDBJ whole genome shotgun (WGS) entry which is preliminary data.</text>
</comment>
<feature type="domain" description="RING-type" evidence="2">
    <location>
        <begin position="140"/>
        <end position="181"/>
    </location>
</feature>
<dbReference type="PROSITE" id="PS50089">
    <property type="entry name" value="ZF_RING_2"/>
    <property type="match status" value="1"/>
</dbReference>
<evidence type="ECO:0000313" key="4">
    <source>
        <dbReference type="Proteomes" id="UP000813462"/>
    </source>
</evidence>
<dbReference type="Gene3D" id="3.30.40.10">
    <property type="entry name" value="Zinc/RING finger domain, C3HC4 (zinc finger)"/>
    <property type="match status" value="1"/>
</dbReference>
<sequence length="189" mass="21323">MAGILPGVEYARRRHVGSSTNGCIRKSSFCLYATQHSSSSTSLLKKKKSTMKQACQDDDQKLGIEAREAKERLDQKLGTQRKSDCKRGGLRSYGEERCNMVNQSRELHTEVYCSKKDGSSSKFMSWAKLSWKASGQDEFCAVCLERFRGGETLVHLSCAHRLHSECLLPWLENNEQCPCCRLGIITLLH</sequence>
<dbReference type="GO" id="GO:0008270">
    <property type="term" value="F:zinc ion binding"/>
    <property type="evidence" value="ECO:0007669"/>
    <property type="project" value="UniProtKB-KW"/>
</dbReference>
<name>A0A978W2S7_ZIZJJ</name>
<dbReference type="InterPro" id="IPR051826">
    <property type="entry name" value="E3_ubiquitin-ligase_domain"/>
</dbReference>
<dbReference type="GO" id="GO:0061630">
    <property type="term" value="F:ubiquitin protein ligase activity"/>
    <property type="evidence" value="ECO:0007669"/>
    <property type="project" value="TreeGrafter"/>
</dbReference>
<dbReference type="OrthoDB" id="8062037at2759"/>
<dbReference type="SMART" id="SM00184">
    <property type="entry name" value="RING"/>
    <property type="match status" value="1"/>
</dbReference>
<dbReference type="Pfam" id="PF13639">
    <property type="entry name" value="zf-RING_2"/>
    <property type="match status" value="1"/>
</dbReference>
<dbReference type="SUPFAM" id="SSF57850">
    <property type="entry name" value="RING/U-box"/>
    <property type="match status" value="1"/>
</dbReference>
<dbReference type="CDD" id="cd16454">
    <property type="entry name" value="RING-H2_PA-TM-RING"/>
    <property type="match status" value="1"/>
</dbReference>
<dbReference type="AlphaFoldDB" id="A0A978W2S7"/>
<dbReference type="GO" id="GO:0006511">
    <property type="term" value="P:ubiquitin-dependent protein catabolic process"/>
    <property type="evidence" value="ECO:0007669"/>
    <property type="project" value="TreeGrafter"/>
</dbReference>
<keyword evidence="1" id="KW-0479">Metal-binding</keyword>
<proteinExistence type="predicted"/>
<keyword evidence="1" id="KW-0863">Zinc-finger</keyword>
<dbReference type="InterPro" id="IPR001841">
    <property type="entry name" value="Znf_RING"/>
</dbReference>
<reference evidence="3" key="1">
    <citation type="journal article" date="2021" name="Front. Plant Sci.">
        <title>Chromosome-Scale Genome Assembly for Chinese Sour Jujube and Insights Into Its Genome Evolution and Domestication Signature.</title>
        <authorList>
            <person name="Shen L.-Y."/>
            <person name="Luo H."/>
            <person name="Wang X.-L."/>
            <person name="Wang X.-M."/>
            <person name="Qiu X.-J."/>
            <person name="Liu H."/>
            <person name="Zhou S.-S."/>
            <person name="Jia K.-H."/>
            <person name="Nie S."/>
            <person name="Bao Y.-T."/>
            <person name="Zhang R.-G."/>
            <person name="Yun Q.-Z."/>
            <person name="Chai Y.-H."/>
            <person name="Lu J.-Y."/>
            <person name="Li Y."/>
            <person name="Zhao S.-W."/>
            <person name="Mao J.-F."/>
            <person name="Jia S.-G."/>
            <person name="Mao Y.-M."/>
        </authorList>
    </citation>
    <scope>NUCLEOTIDE SEQUENCE</scope>
    <source>
        <strain evidence="3">AT0</strain>
        <tissue evidence="3">Leaf</tissue>
    </source>
</reference>
<evidence type="ECO:0000259" key="2">
    <source>
        <dbReference type="PROSITE" id="PS50089"/>
    </source>
</evidence>
<dbReference type="EMBL" id="JAEACU010000001">
    <property type="protein sequence ID" value="KAH7546261.1"/>
    <property type="molecule type" value="Genomic_DNA"/>
</dbReference>
<protein>
    <recommendedName>
        <fullName evidence="2">RING-type domain-containing protein</fullName>
    </recommendedName>
</protein>